<protein>
    <recommendedName>
        <fullName evidence="11">Cytoplasmic protein</fullName>
    </recommendedName>
</protein>
<dbReference type="Pfam" id="PF08621">
    <property type="entry name" value="RPAP1_N"/>
    <property type="match status" value="2"/>
</dbReference>
<feature type="compositionally biased region" description="Low complexity" evidence="5">
    <location>
        <begin position="37"/>
        <end position="53"/>
    </location>
</feature>
<feature type="domain" description="RPAP1 N-terminal" evidence="7">
    <location>
        <begin position="174"/>
        <end position="217"/>
    </location>
</feature>
<sequence length="1242" mass="138365">MLKDIVERPSKPPSAPSAPTPGGAGFPVAVHRSQRPSAFAKARQQQAARQSGQTSKVVGEGKAVDVVPSIGISTTPHNEGVSSQGNLSEMEQVRRSVEVENTRRVEGMSSAEREDEVEELKERFGSGIVDLMRKRKEAREGRSSQVVEAIPASNESGSSSRPFDLTDAHKILDEVSEENRRKLESMNDLERDQEVEELQERFGGKLMDALRKRAEARIASRKGKEREGDGRPADTAPTTRSSDRTSTSSTTAPSIPAKHRPQPRTHPDDPSLSELKAYFPSVPSESSKLAWLQPLPPSTSSSADSQRFDLSGNILSAAEQSELPSHLGLHHHGSSPDLAGYTIHEILYLCRSTVPSQKITMMGLLTKVLRKCKEGKYDDGVMKEIEENESIKKAIDHGVEILAGLSRGIGVIESGVELLYEAVNGSSWTWLDDNQDLDGPARFTPDDKVLSIPFEDVLPRLKELLSIEDGLSIITIWQLVRILRRTTYISKDLCEVICPIISSIIKVQVVAKPWPPMTTTTSSLNRSYPSIEALRLLRDMIVSSRECAEDLVNQGIFEGILKFVVTATWDDEQSNSEYTSYSLQLALEVLKIFTSLGKYGLASNTLTSSSELWIYLGKWVKNTVNKQDSTEEETKLSEGYFKLLEIWITCAIDPHRTTPEHDLTWAQVSAMNYQDEALSILQFSKDYDVLASSLEMLGAWVKGVKINGVRGGEEEKGSLFQGLKETPLESLVLEIAQKDNCGRSDERLLAAAVQVHRLLLSSRGLFSIDTIDRLQAKIPTSSRHLSRYLTYLQYELLSLTVPTLITSEWLSQAFNLFRQFQIGDEPLALDLLDIFLKSDLSSLLPEIKEIGHPDGIQILRPLLQYSILPSSESVIGPHQPTHLYLKATTTLRPPARVESKEKPALPGLPLRGDWFFSPLDELLRSGTSEALQQIPPDWNATEVQITRATLVLAKLLYVNTNGAEGLGSKDRARSILGLMKVHMLEHGQTSSNVVDEVEVFRDNVVSGLMRDLMGLLTTTTMTKNGEEDQEKDGQGQGELEIISIPFLGTGVPFYQFYQDFLQLYESISFSDPLFTQLLLPVLSMDYSRDYRKLIWVDHHSLLKNIRTNLNQVPNIGTMKNYYEPLEKDQEILTSYARAVVSGLINREKNEFIWSIAINHLSGLFWSMDDGDGEGMKEMRVGLMVMILSKGSDDLVRSVLKWNFNDLNLDVSGGVSQGEKEKRSDIVGKLLGERGLKRIEGMI</sequence>
<feature type="domain" description="RPAP1/MINIYO-like TPR repeats" evidence="8">
    <location>
        <begin position="1053"/>
        <end position="1161"/>
    </location>
</feature>
<feature type="region of interest" description="Disordered" evidence="5">
    <location>
        <begin position="135"/>
        <end position="275"/>
    </location>
</feature>
<feature type="domain" description="RPAP1 N-terminal" evidence="7">
    <location>
        <begin position="96"/>
        <end position="140"/>
    </location>
</feature>
<evidence type="ECO:0000256" key="2">
    <source>
        <dbReference type="ARBA" id="ARBA00009953"/>
    </source>
</evidence>
<feature type="domain" description="RPAP1 C-terminal" evidence="6">
    <location>
        <begin position="306"/>
        <end position="372"/>
    </location>
</feature>
<dbReference type="GeneID" id="91103864"/>
<evidence type="ECO:0000256" key="1">
    <source>
        <dbReference type="ARBA" id="ARBA00004123"/>
    </source>
</evidence>
<gene>
    <name evidence="9" type="ORF">V865_005063</name>
</gene>
<dbReference type="RefSeq" id="XP_066084933.1">
    <property type="nucleotide sequence ID" value="XM_066228836.1"/>
</dbReference>
<dbReference type="Proteomes" id="UP001358614">
    <property type="component" value="Chromosome 1"/>
</dbReference>
<organism evidence="9 10">
    <name type="scientific">Kwoniella europaea PYCC6329</name>
    <dbReference type="NCBI Taxonomy" id="1423913"/>
    <lineage>
        <taxon>Eukaryota</taxon>
        <taxon>Fungi</taxon>
        <taxon>Dikarya</taxon>
        <taxon>Basidiomycota</taxon>
        <taxon>Agaricomycotina</taxon>
        <taxon>Tremellomycetes</taxon>
        <taxon>Tremellales</taxon>
        <taxon>Cryptococcaceae</taxon>
        <taxon>Kwoniella</taxon>
    </lineage>
</organism>
<dbReference type="Pfam" id="PF08620">
    <property type="entry name" value="RPAP1_C"/>
    <property type="match status" value="1"/>
</dbReference>
<feature type="compositionally biased region" description="Basic and acidic residues" evidence="5">
    <location>
        <begin position="1"/>
        <end position="10"/>
    </location>
</feature>
<evidence type="ECO:0000256" key="5">
    <source>
        <dbReference type="SAM" id="MobiDB-lite"/>
    </source>
</evidence>
<dbReference type="InterPro" id="IPR057989">
    <property type="entry name" value="TPR_RPAP1/MINIYO-like"/>
</dbReference>
<evidence type="ECO:0008006" key="11">
    <source>
        <dbReference type="Google" id="ProtNLM"/>
    </source>
</evidence>
<dbReference type="PANTHER" id="PTHR21483:SF18">
    <property type="entry name" value="RNA POLYMERASE II-ASSOCIATED PROTEIN 1"/>
    <property type="match status" value="1"/>
</dbReference>
<proteinExistence type="inferred from homology"/>
<comment type="similarity">
    <text evidence="2">Belongs to the RPAP1 family.</text>
</comment>
<feature type="compositionally biased region" description="Basic and acidic residues" evidence="5">
    <location>
        <begin position="91"/>
        <end position="106"/>
    </location>
</feature>
<feature type="compositionally biased region" description="Basic and acidic residues" evidence="5">
    <location>
        <begin position="164"/>
        <end position="232"/>
    </location>
</feature>
<dbReference type="EMBL" id="CP144089">
    <property type="protein sequence ID" value="WWD06966.1"/>
    <property type="molecule type" value="Genomic_DNA"/>
</dbReference>
<dbReference type="GO" id="GO:0006366">
    <property type="term" value="P:transcription by RNA polymerase II"/>
    <property type="evidence" value="ECO:0007669"/>
    <property type="project" value="InterPro"/>
</dbReference>
<dbReference type="InterPro" id="IPR013929">
    <property type="entry name" value="RPAP1_C"/>
</dbReference>
<keyword evidence="4" id="KW-0539">Nucleus</keyword>
<evidence type="ECO:0000256" key="4">
    <source>
        <dbReference type="ARBA" id="ARBA00023242"/>
    </source>
</evidence>
<dbReference type="InterPro" id="IPR013930">
    <property type="entry name" value="RPAP1_N"/>
</dbReference>
<evidence type="ECO:0000259" key="6">
    <source>
        <dbReference type="Pfam" id="PF08620"/>
    </source>
</evidence>
<dbReference type="Pfam" id="PF25766">
    <property type="entry name" value="TPR_RPAP1"/>
    <property type="match status" value="1"/>
</dbReference>
<accession>A0AAX4KKE4</accession>
<evidence type="ECO:0000256" key="3">
    <source>
        <dbReference type="ARBA" id="ARBA00023163"/>
    </source>
</evidence>
<dbReference type="KEGG" id="ker:91103864"/>
<evidence type="ECO:0000313" key="9">
    <source>
        <dbReference type="EMBL" id="WWD06966.1"/>
    </source>
</evidence>
<evidence type="ECO:0000259" key="8">
    <source>
        <dbReference type="Pfam" id="PF25766"/>
    </source>
</evidence>
<feature type="compositionally biased region" description="Low complexity" evidence="5">
    <location>
        <begin position="234"/>
        <end position="254"/>
    </location>
</feature>
<name>A0AAX4KKE4_9TREE</name>
<keyword evidence="3" id="KW-0804">Transcription</keyword>
<dbReference type="PANTHER" id="PTHR21483">
    <property type="entry name" value="RNA POLYMERASE II-ASSOCIATED PROTEIN 1"/>
    <property type="match status" value="1"/>
</dbReference>
<feature type="region of interest" description="Disordered" evidence="5">
    <location>
        <begin position="1"/>
        <end position="118"/>
    </location>
</feature>
<feature type="compositionally biased region" description="Polar residues" evidence="5">
    <location>
        <begin position="71"/>
        <end position="89"/>
    </location>
</feature>
<comment type="subcellular location">
    <subcellularLocation>
        <location evidence="1">Nucleus</location>
    </subcellularLocation>
</comment>
<keyword evidence="10" id="KW-1185">Reference proteome</keyword>
<reference evidence="9 10" key="1">
    <citation type="submission" date="2024-01" db="EMBL/GenBank/DDBJ databases">
        <title>Comparative genomics of Cryptococcus and Kwoniella reveals pathogenesis evolution and contrasting modes of karyotype evolution via chromosome fusion or intercentromeric recombination.</title>
        <authorList>
            <person name="Coelho M.A."/>
            <person name="David-Palma M."/>
            <person name="Shea T."/>
            <person name="Bowers K."/>
            <person name="McGinley-Smith S."/>
            <person name="Mohammad A.W."/>
            <person name="Gnirke A."/>
            <person name="Yurkov A.M."/>
            <person name="Nowrousian M."/>
            <person name="Sun S."/>
            <person name="Cuomo C.A."/>
            <person name="Heitman J."/>
        </authorList>
    </citation>
    <scope>NUCLEOTIDE SEQUENCE [LARGE SCALE GENOMIC DNA]</scope>
    <source>
        <strain evidence="9 10">PYCC6329</strain>
    </source>
</reference>
<evidence type="ECO:0000313" key="10">
    <source>
        <dbReference type="Proteomes" id="UP001358614"/>
    </source>
</evidence>
<dbReference type="InterPro" id="IPR039913">
    <property type="entry name" value="RPAP1/Rba50"/>
</dbReference>
<evidence type="ECO:0000259" key="7">
    <source>
        <dbReference type="Pfam" id="PF08621"/>
    </source>
</evidence>
<dbReference type="AlphaFoldDB" id="A0AAX4KKE4"/>